<dbReference type="Pfam" id="PF00571">
    <property type="entry name" value="CBS"/>
    <property type="match status" value="2"/>
</dbReference>
<keyword evidence="4" id="KW-1185">Reference proteome</keyword>
<proteinExistence type="predicted"/>
<dbReference type="Gene3D" id="3.20.20.70">
    <property type="entry name" value="Aldolase class I"/>
    <property type="match status" value="1"/>
</dbReference>
<feature type="domain" description="CBS" evidence="2">
    <location>
        <begin position="9"/>
        <end position="52"/>
    </location>
</feature>
<sequence length="221" mass="25575">MNINDFILDEIKALTLKSTVKKAQKVYAKLPITHIPIVENGRLLGCFPESDIQTIQDENQELREYSYLLAQFHAREKDTLLDLIVLFADNDCNVIPVLNQEMTYIGYYELSDILDAFADSPFLHNESETLIVSKNKSDYSMSQIAQIVEASGGKLLGLYISSQDNTHDTVQVTLKVITEDINEIIQTFRRYDYQIITQHQDDFYLEELKDRASYLRKYLDM</sequence>
<keyword evidence="1" id="KW-0129">CBS domain</keyword>
<dbReference type="AlphaFoldDB" id="A0A2H1YIV4"/>
<reference evidence="4" key="1">
    <citation type="submission" date="2017-11" db="EMBL/GenBank/DDBJ databases">
        <authorList>
            <person name="Duchaud E."/>
        </authorList>
    </citation>
    <scope>NUCLEOTIDE SEQUENCE [LARGE SCALE GENOMIC DNA]</scope>
    <source>
        <strain evidence="4">Tenacibaculum sp. TNO020</strain>
    </source>
</reference>
<evidence type="ECO:0000256" key="1">
    <source>
        <dbReference type="ARBA" id="ARBA00023122"/>
    </source>
</evidence>
<evidence type="ECO:0000313" key="4">
    <source>
        <dbReference type="Proteomes" id="UP000234211"/>
    </source>
</evidence>
<gene>
    <name evidence="3" type="ORF">TNO020_440203</name>
</gene>
<accession>A0A2H1YIV4</accession>
<feature type="domain" description="CBS" evidence="2">
    <location>
        <begin position="74"/>
        <end position="118"/>
    </location>
</feature>
<evidence type="ECO:0000259" key="2">
    <source>
        <dbReference type="Pfam" id="PF00571"/>
    </source>
</evidence>
<dbReference type="EMBL" id="OENF01000039">
    <property type="protein sequence ID" value="SOS75425.1"/>
    <property type="molecule type" value="Genomic_DNA"/>
</dbReference>
<dbReference type="InterPro" id="IPR046342">
    <property type="entry name" value="CBS_dom_sf"/>
</dbReference>
<dbReference type="InterPro" id="IPR013785">
    <property type="entry name" value="Aldolase_TIM"/>
</dbReference>
<dbReference type="OrthoDB" id="1523762at2"/>
<name>A0A2H1YIV4_9FLAO</name>
<organism evidence="3 4">
    <name type="scientific">Tenacibaculum piscium</name>
    <dbReference type="NCBI Taxonomy" id="1458515"/>
    <lineage>
        <taxon>Bacteria</taxon>
        <taxon>Pseudomonadati</taxon>
        <taxon>Bacteroidota</taxon>
        <taxon>Flavobacteriia</taxon>
        <taxon>Flavobacteriales</taxon>
        <taxon>Flavobacteriaceae</taxon>
        <taxon>Tenacibaculum</taxon>
    </lineage>
</organism>
<protein>
    <submittedName>
        <fullName evidence="3">Acetoin utilization protein acuB</fullName>
    </submittedName>
</protein>
<evidence type="ECO:0000313" key="3">
    <source>
        <dbReference type="EMBL" id="SOS75425.1"/>
    </source>
</evidence>
<dbReference type="RefSeq" id="WP_101918052.1">
    <property type="nucleotide sequence ID" value="NZ_OENF01000039.1"/>
</dbReference>
<dbReference type="InterPro" id="IPR000644">
    <property type="entry name" value="CBS_dom"/>
</dbReference>
<dbReference type="SUPFAM" id="SSF54631">
    <property type="entry name" value="CBS-domain pair"/>
    <property type="match status" value="1"/>
</dbReference>
<dbReference type="Proteomes" id="UP000234211">
    <property type="component" value="Unassembled WGS sequence"/>
</dbReference>